<feature type="domain" description="Xaa-Pro dipeptidyl-peptidase-like" evidence="2">
    <location>
        <begin position="19"/>
        <end position="110"/>
    </location>
</feature>
<dbReference type="Proteomes" id="UP000006702">
    <property type="component" value="Unassembled WGS sequence"/>
</dbReference>
<dbReference type="Pfam" id="PF02129">
    <property type="entry name" value="Peptidase_S15"/>
    <property type="match status" value="1"/>
</dbReference>
<dbReference type="EMBL" id="DS027684">
    <property type="protein sequence ID" value="EAW25567.1"/>
    <property type="molecule type" value="Genomic_DNA"/>
</dbReference>
<dbReference type="OrthoDB" id="2498029at2759"/>
<dbReference type="ESTHER" id="neofi-a1cuz0">
    <property type="family name" value="Xaa-Pro-like_dom"/>
</dbReference>
<name>A1CUZ0_NEOFI</name>
<dbReference type="InterPro" id="IPR000383">
    <property type="entry name" value="Xaa-Pro-like_dom"/>
</dbReference>
<dbReference type="STRING" id="331117.A1CUZ0"/>
<protein>
    <submittedName>
        <fullName evidence="3">Alpha/beta fold family hydrolase, putative</fullName>
    </submittedName>
</protein>
<evidence type="ECO:0000256" key="1">
    <source>
        <dbReference type="ARBA" id="ARBA00022801"/>
    </source>
</evidence>
<reference evidence="4" key="1">
    <citation type="journal article" date="2008" name="PLoS Genet.">
        <title>Genomic islands in the pathogenic filamentous fungus Aspergillus fumigatus.</title>
        <authorList>
            <person name="Fedorova N.D."/>
            <person name="Khaldi N."/>
            <person name="Joardar V.S."/>
            <person name="Maiti R."/>
            <person name="Amedeo P."/>
            <person name="Anderson M.J."/>
            <person name="Crabtree J."/>
            <person name="Silva J.C."/>
            <person name="Badger J.H."/>
            <person name="Albarraq A."/>
            <person name="Angiuoli S."/>
            <person name="Bussey H."/>
            <person name="Bowyer P."/>
            <person name="Cotty P.J."/>
            <person name="Dyer P.S."/>
            <person name="Egan A."/>
            <person name="Galens K."/>
            <person name="Fraser-Liggett C.M."/>
            <person name="Haas B.J."/>
            <person name="Inman J.M."/>
            <person name="Kent R."/>
            <person name="Lemieux S."/>
            <person name="Malavazi I."/>
            <person name="Orvis J."/>
            <person name="Roemer T."/>
            <person name="Ronning C.M."/>
            <person name="Sundaram J.P."/>
            <person name="Sutton G."/>
            <person name="Turner G."/>
            <person name="Venter J.C."/>
            <person name="White O.R."/>
            <person name="Whitty B.R."/>
            <person name="Youngman P."/>
            <person name="Wolfe K.H."/>
            <person name="Goldman G.H."/>
            <person name="Wortman J.R."/>
            <person name="Jiang B."/>
            <person name="Denning D.W."/>
            <person name="Nierman W.C."/>
        </authorList>
    </citation>
    <scope>NUCLEOTIDE SEQUENCE [LARGE SCALE GENOMIC DNA]</scope>
    <source>
        <strain evidence="4">ATCC 1020 / DSM 3700 / CBS 544.65 / FGSC A1164 / JCM 1740 / NRRL 181 / WB 181</strain>
    </source>
</reference>
<accession>A1CUZ0</accession>
<keyword evidence="1 3" id="KW-0378">Hydrolase</keyword>
<dbReference type="Gene3D" id="3.40.50.1820">
    <property type="entry name" value="alpha/beta hydrolase"/>
    <property type="match status" value="1"/>
</dbReference>
<evidence type="ECO:0000313" key="3">
    <source>
        <dbReference type="EMBL" id="EAW25567.1"/>
    </source>
</evidence>
<dbReference type="eggNOG" id="ENOG502RMBN">
    <property type="taxonomic scope" value="Eukaryota"/>
</dbReference>
<dbReference type="HOGENOM" id="CLU_048587_1_0_1"/>
<dbReference type="PANTHER" id="PTHR22946">
    <property type="entry name" value="DIENELACTONE HYDROLASE DOMAIN-CONTAINING PROTEIN-RELATED"/>
    <property type="match status" value="1"/>
</dbReference>
<dbReference type="GeneID" id="4594364"/>
<organism evidence="3 4">
    <name type="scientific">Neosartorya fischeri (strain ATCC 1020 / DSM 3700 / CBS 544.65 / FGSC A1164 / JCM 1740 / NRRL 181 / WB 181)</name>
    <name type="common">Aspergillus fischerianus</name>
    <dbReference type="NCBI Taxonomy" id="331117"/>
    <lineage>
        <taxon>Eukaryota</taxon>
        <taxon>Fungi</taxon>
        <taxon>Dikarya</taxon>
        <taxon>Ascomycota</taxon>
        <taxon>Pezizomycotina</taxon>
        <taxon>Eurotiomycetes</taxon>
        <taxon>Eurotiomycetidae</taxon>
        <taxon>Eurotiales</taxon>
        <taxon>Aspergillaceae</taxon>
        <taxon>Aspergillus</taxon>
        <taxon>Aspergillus subgen. Fumigati</taxon>
    </lineage>
</organism>
<dbReference type="KEGG" id="nfi:NFIA_043860"/>
<dbReference type="InterPro" id="IPR029058">
    <property type="entry name" value="AB_hydrolase_fold"/>
</dbReference>
<dbReference type="OMA" id="RHYPCDH"/>
<keyword evidence="4" id="KW-1185">Reference proteome</keyword>
<dbReference type="RefSeq" id="XP_001267464.1">
    <property type="nucleotide sequence ID" value="XM_001267463.1"/>
</dbReference>
<proteinExistence type="predicted"/>
<dbReference type="GO" id="GO:0016788">
    <property type="term" value="F:hydrolase activity, acting on ester bonds"/>
    <property type="evidence" value="ECO:0007669"/>
    <property type="project" value="UniProtKB-ARBA"/>
</dbReference>
<sequence length="268" mass="29333">MGHGIGCIKDAGLAPFVTTFAHHGYIAVTFDYLYFGQSEGEPRNLMSVSQQLHDFEDVISWVRTQPERFDVDKIVVWGTSFGGMHTTALLAQDHKLAGGIAQCPCVDGLAASLQVPFLQSMRLTWAALRDVGHSIFGLGPVYVNLSSNGLPGSPLAIMSGEEVAQGWDRLVSMEDMPFPNKIAARSLFSVLTNRPVHKAHKIRKPYLIILPTWDGQAPLSAAEKTAALAPLGEGLRVQGGHFDLYYSGPAFDENIRGQLEFLERILKK</sequence>
<evidence type="ECO:0000313" key="4">
    <source>
        <dbReference type="Proteomes" id="UP000006702"/>
    </source>
</evidence>
<dbReference type="PANTHER" id="PTHR22946:SF9">
    <property type="entry name" value="POLYKETIDE TRANSFERASE AF380"/>
    <property type="match status" value="1"/>
</dbReference>
<dbReference type="SUPFAM" id="SSF53474">
    <property type="entry name" value="alpha/beta-Hydrolases"/>
    <property type="match status" value="1"/>
</dbReference>
<dbReference type="InterPro" id="IPR050261">
    <property type="entry name" value="FrsA_esterase"/>
</dbReference>
<gene>
    <name evidence="3" type="ORF">NFIA_043860</name>
</gene>
<dbReference type="VEuPathDB" id="FungiDB:NFIA_043860"/>
<dbReference type="AlphaFoldDB" id="A1CUZ0"/>
<evidence type="ECO:0000259" key="2">
    <source>
        <dbReference type="Pfam" id="PF02129"/>
    </source>
</evidence>